<keyword evidence="3" id="KW-0731">Sigma factor</keyword>
<feature type="domain" description="RNA polymerase sigma-70 region 2" evidence="5">
    <location>
        <begin position="27"/>
        <end position="93"/>
    </location>
</feature>
<sequence length="195" mass="23203">MSRLQTKSDSELLICLRQGDIKAFDELYYRYAKKVMSFALTFFSDREVAKEATQEIFIRIWEKRKTLDATKSFKSYLFQAVKFYMYNYIRDKKQSCPLEEIPEEEYMREGSTSANMEFEELEAKTYSLIRKLPKVQQQVFLLNKIEGLTPVEIAAMMNLSKRTIEHHIYLSTKTVRGMLLQHFSLDLLLFVALWW</sequence>
<name>A0ABV9T1F3_9BACT</name>
<evidence type="ECO:0000256" key="4">
    <source>
        <dbReference type="ARBA" id="ARBA00023163"/>
    </source>
</evidence>
<dbReference type="SUPFAM" id="SSF88659">
    <property type="entry name" value="Sigma3 and sigma4 domains of RNA polymerase sigma factors"/>
    <property type="match status" value="1"/>
</dbReference>
<proteinExistence type="inferred from homology"/>
<evidence type="ECO:0000256" key="2">
    <source>
        <dbReference type="ARBA" id="ARBA00023015"/>
    </source>
</evidence>
<protein>
    <submittedName>
        <fullName evidence="7">RNA polymerase sigma-70 factor</fullName>
    </submittedName>
</protein>
<dbReference type="Gene3D" id="1.10.1740.10">
    <property type="match status" value="1"/>
</dbReference>
<evidence type="ECO:0000313" key="8">
    <source>
        <dbReference type="Proteomes" id="UP001595818"/>
    </source>
</evidence>
<evidence type="ECO:0000259" key="6">
    <source>
        <dbReference type="Pfam" id="PF08281"/>
    </source>
</evidence>
<dbReference type="Proteomes" id="UP001595818">
    <property type="component" value="Unassembled WGS sequence"/>
</dbReference>
<evidence type="ECO:0000259" key="5">
    <source>
        <dbReference type="Pfam" id="PF04542"/>
    </source>
</evidence>
<dbReference type="NCBIfam" id="TIGR02985">
    <property type="entry name" value="Sig70_bacteroi1"/>
    <property type="match status" value="1"/>
</dbReference>
<dbReference type="InterPro" id="IPR013324">
    <property type="entry name" value="RNA_pol_sigma_r3/r4-like"/>
</dbReference>
<dbReference type="Pfam" id="PF08281">
    <property type="entry name" value="Sigma70_r4_2"/>
    <property type="match status" value="1"/>
</dbReference>
<comment type="caution">
    <text evidence="7">The sequence shown here is derived from an EMBL/GenBank/DDBJ whole genome shotgun (WGS) entry which is preliminary data.</text>
</comment>
<dbReference type="InterPro" id="IPR014284">
    <property type="entry name" value="RNA_pol_sigma-70_dom"/>
</dbReference>
<dbReference type="InterPro" id="IPR036388">
    <property type="entry name" value="WH-like_DNA-bd_sf"/>
</dbReference>
<organism evidence="7 8">
    <name type="scientific">Negadavirga shengliensis</name>
    <dbReference type="NCBI Taxonomy" id="1389218"/>
    <lineage>
        <taxon>Bacteria</taxon>
        <taxon>Pseudomonadati</taxon>
        <taxon>Bacteroidota</taxon>
        <taxon>Cytophagia</taxon>
        <taxon>Cytophagales</taxon>
        <taxon>Cyclobacteriaceae</taxon>
        <taxon>Negadavirga</taxon>
    </lineage>
</organism>
<dbReference type="RefSeq" id="WP_377064947.1">
    <property type="nucleotide sequence ID" value="NZ_JBHSJJ010000006.1"/>
</dbReference>
<dbReference type="Gene3D" id="1.10.10.10">
    <property type="entry name" value="Winged helix-like DNA-binding domain superfamily/Winged helix DNA-binding domain"/>
    <property type="match status" value="1"/>
</dbReference>
<accession>A0ABV9T1F3</accession>
<dbReference type="InterPro" id="IPR007627">
    <property type="entry name" value="RNA_pol_sigma70_r2"/>
</dbReference>
<comment type="similarity">
    <text evidence="1">Belongs to the sigma-70 factor family. ECF subfamily.</text>
</comment>
<dbReference type="EMBL" id="JBHSJJ010000006">
    <property type="protein sequence ID" value="MFC4872504.1"/>
    <property type="molecule type" value="Genomic_DNA"/>
</dbReference>
<keyword evidence="4" id="KW-0804">Transcription</keyword>
<dbReference type="PANTHER" id="PTHR43133:SF46">
    <property type="entry name" value="RNA POLYMERASE SIGMA-70 FACTOR ECF SUBFAMILY"/>
    <property type="match status" value="1"/>
</dbReference>
<keyword evidence="8" id="KW-1185">Reference proteome</keyword>
<evidence type="ECO:0000256" key="1">
    <source>
        <dbReference type="ARBA" id="ARBA00010641"/>
    </source>
</evidence>
<evidence type="ECO:0000313" key="7">
    <source>
        <dbReference type="EMBL" id="MFC4872504.1"/>
    </source>
</evidence>
<dbReference type="InterPro" id="IPR013249">
    <property type="entry name" value="RNA_pol_sigma70_r4_t2"/>
</dbReference>
<gene>
    <name evidence="7" type="ORF">ACFPFU_12465</name>
</gene>
<evidence type="ECO:0000256" key="3">
    <source>
        <dbReference type="ARBA" id="ARBA00023082"/>
    </source>
</evidence>
<dbReference type="InterPro" id="IPR014327">
    <property type="entry name" value="RNA_pol_sigma70_bacteroid"/>
</dbReference>
<dbReference type="PANTHER" id="PTHR43133">
    <property type="entry name" value="RNA POLYMERASE ECF-TYPE SIGMA FACTO"/>
    <property type="match status" value="1"/>
</dbReference>
<reference evidence="8" key="1">
    <citation type="journal article" date="2019" name="Int. J. Syst. Evol. Microbiol.">
        <title>The Global Catalogue of Microorganisms (GCM) 10K type strain sequencing project: providing services to taxonomists for standard genome sequencing and annotation.</title>
        <authorList>
            <consortium name="The Broad Institute Genomics Platform"/>
            <consortium name="The Broad Institute Genome Sequencing Center for Infectious Disease"/>
            <person name="Wu L."/>
            <person name="Ma J."/>
        </authorList>
    </citation>
    <scope>NUCLEOTIDE SEQUENCE [LARGE SCALE GENOMIC DNA]</scope>
    <source>
        <strain evidence="8">CGMCC 4.7466</strain>
    </source>
</reference>
<feature type="domain" description="RNA polymerase sigma factor 70 region 4 type 2" evidence="6">
    <location>
        <begin position="126"/>
        <end position="170"/>
    </location>
</feature>
<keyword evidence="2" id="KW-0805">Transcription regulation</keyword>
<dbReference type="InterPro" id="IPR039425">
    <property type="entry name" value="RNA_pol_sigma-70-like"/>
</dbReference>
<dbReference type="InterPro" id="IPR013325">
    <property type="entry name" value="RNA_pol_sigma_r2"/>
</dbReference>
<dbReference type="NCBIfam" id="TIGR02937">
    <property type="entry name" value="sigma70-ECF"/>
    <property type="match status" value="1"/>
</dbReference>
<dbReference type="Pfam" id="PF04542">
    <property type="entry name" value="Sigma70_r2"/>
    <property type="match status" value="1"/>
</dbReference>
<dbReference type="SUPFAM" id="SSF88946">
    <property type="entry name" value="Sigma2 domain of RNA polymerase sigma factors"/>
    <property type="match status" value="1"/>
</dbReference>